<sequence>MTSKNTTNETYPLIMCPLMKCRWDFEIDAVTGCQTCRDPCSGVVCPENETCVPIIVQCFVAPCLPMGFCEKITSSSII</sequence>
<dbReference type="EMBL" id="KQ982588">
    <property type="protein sequence ID" value="KYQ54140.1"/>
    <property type="molecule type" value="Genomic_DNA"/>
</dbReference>
<dbReference type="AlphaFoldDB" id="A0A151X176"/>
<keyword evidence="2" id="KW-1185">Reference proteome</keyword>
<accession>A0A151X176</accession>
<name>A0A151X176_9HYME</name>
<evidence type="ECO:0000313" key="1">
    <source>
        <dbReference type="EMBL" id="KYQ54140.1"/>
    </source>
</evidence>
<proteinExistence type="predicted"/>
<reference evidence="1 2" key="1">
    <citation type="submission" date="2015-09" db="EMBL/GenBank/DDBJ databases">
        <title>Trachymyrmex zeteki WGS genome.</title>
        <authorList>
            <person name="Nygaard S."/>
            <person name="Hu H."/>
            <person name="Boomsma J."/>
            <person name="Zhang G."/>
        </authorList>
    </citation>
    <scope>NUCLEOTIDE SEQUENCE [LARGE SCALE GENOMIC DNA]</scope>
    <source>
        <strain evidence="1">Tzet28-1</strain>
        <tissue evidence="1">Whole body</tissue>
    </source>
</reference>
<organism evidence="1 2">
    <name type="scientific">Mycetomoellerius zeteki</name>
    <dbReference type="NCBI Taxonomy" id="64791"/>
    <lineage>
        <taxon>Eukaryota</taxon>
        <taxon>Metazoa</taxon>
        <taxon>Ecdysozoa</taxon>
        <taxon>Arthropoda</taxon>
        <taxon>Hexapoda</taxon>
        <taxon>Insecta</taxon>
        <taxon>Pterygota</taxon>
        <taxon>Neoptera</taxon>
        <taxon>Endopterygota</taxon>
        <taxon>Hymenoptera</taxon>
        <taxon>Apocrita</taxon>
        <taxon>Aculeata</taxon>
        <taxon>Formicoidea</taxon>
        <taxon>Formicidae</taxon>
        <taxon>Myrmicinae</taxon>
        <taxon>Mycetomoellerius</taxon>
    </lineage>
</organism>
<dbReference type="STRING" id="64791.A0A151X176"/>
<gene>
    <name evidence="1" type="ORF">ALC60_07012</name>
</gene>
<evidence type="ECO:0000313" key="2">
    <source>
        <dbReference type="Proteomes" id="UP000075809"/>
    </source>
</evidence>
<dbReference type="Proteomes" id="UP000075809">
    <property type="component" value="Unassembled WGS sequence"/>
</dbReference>
<protein>
    <submittedName>
        <fullName evidence="1">Uncharacterized protein</fullName>
    </submittedName>
</protein>